<keyword evidence="6" id="KW-1185">Reference proteome</keyword>
<keyword evidence="2" id="KW-0489">Methyltransferase</keyword>
<protein>
    <recommendedName>
        <fullName evidence="7">Nicotinamide N-methyltransferase</fullName>
    </recommendedName>
</protein>
<evidence type="ECO:0000256" key="4">
    <source>
        <dbReference type="ARBA" id="ARBA00022691"/>
    </source>
</evidence>
<evidence type="ECO:0000256" key="1">
    <source>
        <dbReference type="ARBA" id="ARBA00007996"/>
    </source>
</evidence>
<dbReference type="PROSITE" id="PS51681">
    <property type="entry name" value="SAM_MT_NNMT_PNMT_TEMT"/>
    <property type="match status" value="1"/>
</dbReference>
<dbReference type="Proteomes" id="UP000770717">
    <property type="component" value="Unassembled WGS sequence"/>
</dbReference>
<proteinExistence type="inferred from homology"/>
<dbReference type="PANTHER" id="PTHR10867">
    <property type="entry name" value="NNMT/PNMT/TEMT FAMILY MEMBER"/>
    <property type="match status" value="1"/>
</dbReference>
<gene>
    <name evidence="5" type="ORF">GDO78_020272</name>
</gene>
<evidence type="ECO:0000256" key="3">
    <source>
        <dbReference type="ARBA" id="ARBA00022679"/>
    </source>
</evidence>
<dbReference type="Gene3D" id="3.40.50.150">
    <property type="entry name" value="Vaccinia Virus protein VP39"/>
    <property type="match status" value="1"/>
</dbReference>
<evidence type="ECO:0000313" key="6">
    <source>
        <dbReference type="Proteomes" id="UP000770717"/>
    </source>
</evidence>
<dbReference type="InterPro" id="IPR029063">
    <property type="entry name" value="SAM-dependent_MTases_sf"/>
</dbReference>
<evidence type="ECO:0000313" key="5">
    <source>
        <dbReference type="EMBL" id="KAG9464236.1"/>
    </source>
</evidence>
<keyword evidence="4" id="KW-0949">S-adenosyl-L-methionine</keyword>
<dbReference type="OrthoDB" id="9871378at2759"/>
<dbReference type="GO" id="GO:0008170">
    <property type="term" value="F:N-methyltransferase activity"/>
    <property type="evidence" value="ECO:0007669"/>
    <property type="project" value="TreeGrafter"/>
</dbReference>
<dbReference type="EMBL" id="WNTK01004816">
    <property type="protein sequence ID" value="KAG9464236.1"/>
    <property type="molecule type" value="Genomic_DNA"/>
</dbReference>
<dbReference type="GO" id="GO:0005829">
    <property type="term" value="C:cytosol"/>
    <property type="evidence" value="ECO:0007669"/>
    <property type="project" value="TreeGrafter"/>
</dbReference>
<dbReference type="Pfam" id="PF01234">
    <property type="entry name" value="NNMT_PNMT_TEMT"/>
    <property type="match status" value="1"/>
</dbReference>
<sequence>MVSGRTAIDFSVGPILYHLTAMCDFVEKITVLKVNDGSLKELEKWKNKDADACDWAHATEILQELKGNSEESEDKEENLRGKIHQILKWDPSKCDPADLLLLSKADIAINISILEMISKDHDDYRRNLSKMCNVIKPGGYLLSYSPSNASYFKVGEDTYHFLPCDESFLRKVISERGFEIEHFKIFDRVMCSDIADHERVMFIIARKVKKM</sequence>
<keyword evidence="3" id="KW-0808">Transferase</keyword>
<dbReference type="AlphaFoldDB" id="A0A8J6BBN8"/>
<dbReference type="SUPFAM" id="SSF53335">
    <property type="entry name" value="S-adenosyl-L-methionine-dependent methyltransferases"/>
    <property type="match status" value="1"/>
</dbReference>
<dbReference type="GO" id="GO:0032259">
    <property type="term" value="P:methylation"/>
    <property type="evidence" value="ECO:0007669"/>
    <property type="project" value="UniProtKB-KW"/>
</dbReference>
<evidence type="ECO:0000256" key="2">
    <source>
        <dbReference type="ARBA" id="ARBA00022603"/>
    </source>
</evidence>
<organism evidence="5 6">
    <name type="scientific">Eleutherodactylus coqui</name>
    <name type="common">Puerto Rican coqui</name>
    <dbReference type="NCBI Taxonomy" id="57060"/>
    <lineage>
        <taxon>Eukaryota</taxon>
        <taxon>Metazoa</taxon>
        <taxon>Chordata</taxon>
        <taxon>Craniata</taxon>
        <taxon>Vertebrata</taxon>
        <taxon>Euteleostomi</taxon>
        <taxon>Amphibia</taxon>
        <taxon>Batrachia</taxon>
        <taxon>Anura</taxon>
        <taxon>Neobatrachia</taxon>
        <taxon>Hyloidea</taxon>
        <taxon>Eleutherodactylidae</taxon>
        <taxon>Eleutherodactylinae</taxon>
        <taxon>Eleutherodactylus</taxon>
        <taxon>Eleutherodactylus</taxon>
    </lineage>
</organism>
<accession>A0A8J6BBN8</accession>
<dbReference type="PANTHER" id="PTHR10867:SF44">
    <property type="entry name" value="NICOTINAMIDE N-METHYLTRANSFERASE ISOFORM X2"/>
    <property type="match status" value="1"/>
</dbReference>
<comment type="caution">
    <text evidence="5">The sequence shown here is derived from an EMBL/GenBank/DDBJ whole genome shotgun (WGS) entry which is preliminary data.</text>
</comment>
<name>A0A8J6BBN8_ELECQ</name>
<evidence type="ECO:0008006" key="7">
    <source>
        <dbReference type="Google" id="ProtNLM"/>
    </source>
</evidence>
<reference evidence="5" key="1">
    <citation type="thesis" date="2020" institute="ProQuest LLC" country="789 East Eisenhower Parkway, Ann Arbor, MI, USA">
        <title>Comparative Genomics and Chromosome Evolution.</title>
        <authorList>
            <person name="Mudd A.B."/>
        </authorList>
    </citation>
    <scope>NUCLEOTIDE SEQUENCE</scope>
    <source>
        <strain evidence="5">HN-11 Male</strain>
        <tissue evidence="5">Kidney and liver</tissue>
    </source>
</reference>
<dbReference type="InterPro" id="IPR000940">
    <property type="entry name" value="NNMT_TEMT_trans"/>
</dbReference>
<comment type="similarity">
    <text evidence="1">Belongs to the class I-like SAM-binding methyltransferase superfamily. NNMT/PNMT/TEMT family.</text>
</comment>